<dbReference type="HOGENOM" id="CLU_2021713_0_0_6"/>
<evidence type="ECO:0000313" key="1">
    <source>
        <dbReference type="EMBL" id="EPF81706.1"/>
    </source>
</evidence>
<accession>S3PSM5</accession>
<dbReference type="Proteomes" id="UP000014568">
    <property type="component" value="Unassembled WGS sequence"/>
</dbReference>
<dbReference type="eggNOG" id="ENOG5031C16">
    <property type="taxonomic scope" value="Bacteria"/>
</dbReference>
<protein>
    <recommendedName>
        <fullName evidence="3">Nuclear transport factor 2 family protein</fullName>
    </recommendedName>
</protein>
<sequence>MQDLLEQSRTAWSDAYYRGDSEQLQHHEHPDLHIVYEAKGIVESNINRYEQIAHAVKNSVWKPQKPSIEIEEFEFNSTMDRCIVRLKPHENLILIQETWIFEQSWQLIELRFCQKKPILHE</sequence>
<dbReference type="AlphaFoldDB" id="S3PSM5"/>
<dbReference type="EMBL" id="ATGI01000001">
    <property type="protein sequence ID" value="EPF81706.1"/>
    <property type="molecule type" value="Genomic_DNA"/>
</dbReference>
<keyword evidence="2" id="KW-1185">Reference proteome</keyword>
<dbReference type="STRING" id="632955.GCA_000829675_02832"/>
<evidence type="ECO:0008006" key="3">
    <source>
        <dbReference type="Google" id="ProtNLM"/>
    </source>
</evidence>
<dbReference type="RefSeq" id="WP_016654492.1">
    <property type="nucleotide sequence ID" value="NZ_KE340348.1"/>
</dbReference>
<name>S3PSM5_9GAMM</name>
<gene>
    <name evidence="1" type="ORF">F945_00041</name>
</gene>
<dbReference type="PATRIC" id="fig|421052.3.peg.36"/>
<reference evidence="1 2" key="1">
    <citation type="submission" date="2013-06" db="EMBL/GenBank/DDBJ databases">
        <title>The Genome Sequence of Acinetobacter rudis CIP 110305.</title>
        <authorList>
            <consortium name="The Broad Institute Genome Sequencing Platform"/>
            <consortium name="The Broad Institute Genome Sequencing Center for Infectious Disease"/>
            <person name="Cerqueira G."/>
            <person name="Feldgarden M."/>
            <person name="Courvalin P."/>
            <person name="Perichon B."/>
            <person name="Grillot-Courvalin C."/>
            <person name="Clermont D."/>
            <person name="Rocha E."/>
            <person name="Yoon E.-J."/>
            <person name="Nemec A."/>
            <person name="Young S.K."/>
            <person name="Zeng Q."/>
            <person name="Gargeya S."/>
            <person name="Fitzgerald M."/>
            <person name="Abouelleil A."/>
            <person name="Alvarado L."/>
            <person name="Berlin A.M."/>
            <person name="Chapman S.B."/>
            <person name="Dewar J."/>
            <person name="Goldberg J."/>
            <person name="Griggs A."/>
            <person name="Gujja S."/>
            <person name="Hansen M."/>
            <person name="Howarth C."/>
            <person name="Imamovic A."/>
            <person name="Larimer J."/>
            <person name="McCowan C."/>
            <person name="Murphy C."/>
            <person name="Pearson M."/>
            <person name="Priest M."/>
            <person name="Roberts A."/>
            <person name="Saif S."/>
            <person name="Shea T."/>
            <person name="Sykes S."/>
            <person name="Wortman J."/>
            <person name="Nusbaum C."/>
            <person name="Birren B."/>
        </authorList>
    </citation>
    <scope>NUCLEOTIDE SEQUENCE [LARGE SCALE GENOMIC DNA]</scope>
    <source>
        <strain evidence="1 2">CIP 110305</strain>
    </source>
</reference>
<dbReference type="OrthoDB" id="8900350at2"/>
<organism evidence="1 2">
    <name type="scientific">Acinetobacter rudis CIP 110305</name>
    <dbReference type="NCBI Taxonomy" id="421052"/>
    <lineage>
        <taxon>Bacteria</taxon>
        <taxon>Pseudomonadati</taxon>
        <taxon>Pseudomonadota</taxon>
        <taxon>Gammaproteobacteria</taxon>
        <taxon>Moraxellales</taxon>
        <taxon>Moraxellaceae</taxon>
        <taxon>Acinetobacter</taxon>
    </lineage>
</organism>
<proteinExistence type="predicted"/>
<comment type="caution">
    <text evidence="1">The sequence shown here is derived from an EMBL/GenBank/DDBJ whole genome shotgun (WGS) entry which is preliminary data.</text>
</comment>
<evidence type="ECO:0000313" key="2">
    <source>
        <dbReference type="Proteomes" id="UP000014568"/>
    </source>
</evidence>